<gene>
    <name evidence="1" type="ORF">CMC5_081430</name>
</gene>
<keyword evidence="2" id="KW-1185">Reference proteome</keyword>
<dbReference type="Proteomes" id="UP000067626">
    <property type="component" value="Chromosome"/>
</dbReference>
<organism evidence="1 2">
    <name type="scientific">Chondromyces crocatus</name>
    <dbReference type="NCBI Taxonomy" id="52"/>
    <lineage>
        <taxon>Bacteria</taxon>
        <taxon>Pseudomonadati</taxon>
        <taxon>Myxococcota</taxon>
        <taxon>Polyangia</taxon>
        <taxon>Polyangiales</taxon>
        <taxon>Polyangiaceae</taxon>
        <taxon>Chondromyces</taxon>
    </lineage>
</organism>
<dbReference type="OrthoDB" id="6020485at2"/>
<evidence type="ECO:0000313" key="2">
    <source>
        <dbReference type="Proteomes" id="UP000067626"/>
    </source>
</evidence>
<dbReference type="Gene3D" id="3.40.570.10">
    <property type="entry name" value="Extracellular Endonuclease, subunit A"/>
    <property type="match status" value="1"/>
</dbReference>
<name>A0A0K1ESR1_CHOCO</name>
<proteinExistence type="predicted"/>
<reference evidence="1 2" key="1">
    <citation type="submission" date="2015-07" db="EMBL/GenBank/DDBJ databases">
        <title>Genome analysis of myxobacterium Chondromyces crocatus Cm c5 reveals a high potential for natural compound synthesis and the genetic basis for the loss of fruiting body formation.</title>
        <authorList>
            <person name="Zaburannyi N."/>
            <person name="Bunk B."/>
            <person name="Maier J."/>
            <person name="Overmann J."/>
            <person name="Mueller R."/>
        </authorList>
    </citation>
    <scope>NUCLEOTIDE SEQUENCE [LARGE SCALE GENOMIC DNA]</scope>
    <source>
        <strain evidence="1 2">Cm c5</strain>
    </source>
</reference>
<sequence>MSRVSYNGRWQVDALLFTTVNLNNGPLSQRYGVSMGGTWGYALLGPDLAMPGGSSPGNGPTAVGPGWNQPWPPDPRGRPNETFVQDLNQKWIRGHLVNGEWNGSGANWSNLTPLTSTANSNHKTVEQFVKNYLTASHQYENGGYRDDWYGLEYLAECAVAPWSHPTSTNQTNLYSYATEFVRVTVRAVSIKKPTNLQNPMVPPFLASLPRTSLNSVTRLPFTVAVPPVMVGATCLPSAGNTPGGTVSNAGIPLTLTPANGFDRRIEIHQS</sequence>
<dbReference type="KEGG" id="ccro:CMC5_081430"/>
<protein>
    <recommendedName>
        <fullName evidence="3">DNA/RNA non-specific endonuclease domain-containing protein</fullName>
    </recommendedName>
</protein>
<evidence type="ECO:0000313" key="1">
    <source>
        <dbReference type="EMBL" id="AKT43906.1"/>
    </source>
</evidence>
<dbReference type="EMBL" id="CP012159">
    <property type="protein sequence ID" value="AKT43906.1"/>
    <property type="molecule type" value="Genomic_DNA"/>
</dbReference>
<accession>A0A0K1ESR1</accession>
<dbReference type="RefSeq" id="WP_156339230.1">
    <property type="nucleotide sequence ID" value="NZ_CP012159.1"/>
</dbReference>
<dbReference type="InterPro" id="IPR044929">
    <property type="entry name" value="DNA/RNA_non-sp_Endonuclease_sf"/>
</dbReference>
<dbReference type="AlphaFoldDB" id="A0A0K1ESR1"/>
<evidence type="ECO:0008006" key="3">
    <source>
        <dbReference type="Google" id="ProtNLM"/>
    </source>
</evidence>